<feature type="coiled-coil region" evidence="4">
    <location>
        <begin position="384"/>
        <end position="411"/>
    </location>
</feature>
<dbReference type="Proteomes" id="UP000013988">
    <property type="component" value="Unassembled WGS sequence"/>
</dbReference>
<name>R9CGC2_9CLOT</name>
<dbReference type="PANTHER" id="PTHR30408:SF12">
    <property type="entry name" value="TYPE I RESTRICTION ENZYME MJAVIII SPECIFICITY SUBUNIT"/>
    <property type="match status" value="1"/>
</dbReference>
<dbReference type="PANTHER" id="PTHR30408">
    <property type="entry name" value="TYPE-1 RESTRICTION ENZYME ECOKI SPECIFICITY PROTEIN"/>
    <property type="match status" value="1"/>
</dbReference>
<protein>
    <submittedName>
        <fullName evidence="6">Restriction endonuclease S subunit</fullName>
    </submittedName>
</protein>
<feature type="domain" description="Type I restriction modification DNA specificity" evidence="5">
    <location>
        <begin position="221"/>
        <end position="400"/>
    </location>
</feature>
<keyword evidence="6" id="KW-0540">Nuclease</keyword>
<dbReference type="GO" id="GO:0004519">
    <property type="term" value="F:endonuclease activity"/>
    <property type="evidence" value="ECO:0007669"/>
    <property type="project" value="UniProtKB-KW"/>
</dbReference>
<sequence>MKEGYKKTELGLVPNEWNLLRINEITKEHKQGYYAQNKYEEKGTYLVRITDLNNPQIKYTQMPKLDVDNEIIEQYKLKDGDFLFARSGAIGRYGIYKKEYPKTIFASYLIRFRFNTSKVINEYVGYFYESDYSQKQLKAITQGSSNININANNIKSLLMCVPPLKEQEKIADILSTIAYQIEDTDRLIEKTKELKKGLMQRLLTKGIGHKEFKKTEVGEIPVEWEVKLLEEVSRITRLAGAEYSDLWEIQSNGKIIALKGFNIGENKLILNDIERISEELSNRLIRSKLFKGDIVFPCVGTIGKATVIDRDNAYHINQNIAKITPVKQMHSLYLSYFLISDFVKKQILKYNTSSSQPNVLVGNLRRFNIIVPTIEEQEKIADVLSSIDAQIEEYENKNIKLKELKKGLMQQLLTGKIRVI</sequence>
<dbReference type="GO" id="GO:0009307">
    <property type="term" value="P:DNA restriction-modification system"/>
    <property type="evidence" value="ECO:0007669"/>
    <property type="project" value="UniProtKB-KW"/>
</dbReference>
<evidence type="ECO:0000313" key="6">
    <source>
        <dbReference type="EMBL" id="EOR28090.1"/>
    </source>
</evidence>
<keyword evidence="3" id="KW-0238">DNA-binding</keyword>
<dbReference type="GO" id="GO:0003677">
    <property type="term" value="F:DNA binding"/>
    <property type="evidence" value="ECO:0007669"/>
    <property type="project" value="UniProtKB-KW"/>
</dbReference>
<feature type="domain" description="Type I restriction modification DNA specificity" evidence="5">
    <location>
        <begin position="14"/>
        <end position="184"/>
    </location>
</feature>
<dbReference type="RefSeq" id="WP_016205769.1">
    <property type="nucleotide sequence ID" value="NZ_ASRV01000017.1"/>
</dbReference>
<dbReference type="PATRIC" id="fig|1202534.3.peg.247"/>
<dbReference type="InterPro" id="IPR052021">
    <property type="entry name" value="Type-I_RS_S_subunit"/>
</dbReference>
<organism evidence="6 7">
    <name type="scientific">Clostridium sartagoforme AAU1</name>
    <dbReference type="NCBI Taxonomy" id="1202534"/>
    <lineage>
        <taxon>Bacteria</taxon>
        <taxon>Bacillati</taxon>
        <taxon>Bacillota</taxon>
        <taxon>Clostridia</taxon>
        <taxon>Eubacteriales</taxon>
        <taxon>Clostridiaceae</taxon>
        <taxon>Clostridium</taxon>
    </lineage>
</organism>
<gene>
    <name evidence="6" type="ORF">A500_01220</name>
</gene>
<evidence type="ECO:0000256" key="3">
    <source>
        <dbReference type="ARBA" id="ARBA00023125"/>
    </source>
</evidence>
<dbReference type="InterPro" id="IPR044946">
    <property type="entry name" value="Restrct_endonuc_typeI_TRD_sf"/>
</dbReference>
<comment type="caution">
    <text evidence="6">The sequence shown here is derived from an EMBL/GenBank/DDBJ whole genome shotgun (WGS) entry which is preliminary data.</text>
</comment>
<dbReference type="Gene3D" id="1.10.287.1120">
    <property type="entry name" value="Bipartite methylase S protein"/>
    <property type="match status" value="1"/>
</dbReference>
<keyword evidence="2" id="KW-0680">Restriction system</keyword>
<reference evidence="6 7" key="1">
    <citation type="submission" date="2013-03" db="EMBL/GenBank/DDBJ databases">
        <title>Whole genome shotgun sequencing of Clostridium sartagoforme AAU1.</title>
        <authorList>
            <person name="Joshi C.G."/>
            <person name="Duggirala S.M."/>
            <person name="Nathani N.M."/>
            <person name="Bhatt V.D."/>
            <person name="Patel A.K."/>
            <person name="Pandya P.R."/>
            <person name="KaPatel J.A."/>
        </authorList>
    </citation>
    <scope>NUCLEOTIDE SEQUENCE [LARGE SCALE GENOMIC DNA]</scope>
    <source>
        <strain evidence="6 7">AAU1</strain>
    </source>
</reference>
<dbReference type="AlphaFoldDB" id="R9CGC2"/>
<evidence type="ECO:0000256" key="2">
    <source>
        <dbReference type="ARBA" id="ARBA00022747"/>
    </source>
</evidence>
<keyword evidence="6" id="KW-0378">Hydrolase</keyword>
<dbReference type="Pfam" id="PF01420">
    <property type="entry name" value="Methylase_S"/>
    <property type="match status" value="2"/>
</dbReference>
<dbReference type="CDD" id="cd17521">
    <property type="entry name" value="RMtype1_S_Sau13435ORF2165P_TRD2-CR2_like"/>
    <property type="match status" value="1"/>
</dbReference>
<proteinExistence type="inferred from homology"/>
<dbReference type="EMBL" id="ASRV01000017">
    <property type="protein sequence ID" value="EOR28090.1"/>
    <property type="molecule type" value="Genomic_DNA"/>
</dbReference>
<accession>R9CGC2</accession>
<dbReference type="OrthoDB" id="9811611at2"/>
<evidence type="ECO:0000313" key="7">
    <source>
        <dbReference type="Proteomes" id="UP000013988"/>
    </source>
</evidence>
<evidence type="ECO:0000256" key="4">
    <source>
        <dbReference type="SAM" id="Coils"/>
    </source>
</evidence>
<comment type="similarity">
    <text evidence="1">Belongs to the type-I restriction system S methylase family.</text>
</comment>
<keyword evidence="4" id="KW-0175">Coiled coil</keyword>
<dbReference type="Gene3D" id="3.90.220.20">
    <property type="entry name" value="DNA methylase specificity domains"/>
    <property type="match status" value="2"/>
</dbReference>
<keyword evidence="7" id="KW-1185">Reference proteome</keyword>
<dbReference type="SUPFAM" id="SSF116734">
    <property type="entry name" value="DNA methylase specificity domain"/>
    <property type="match status" value="2"/>
</dbReference>
<evidence type="ECO:0000256" key="1">
    <source>
        <dbReference type="ARBA" id="ARBA00010923"/>
    </source>
</evidence>
<dbReference type="InterPro" id="IPR000055">
    <property type="entry name" value="Restrct_endonuc_typeI_TRD"/>
</dbReference>
<evidence type="ECO:0000259" key="5">
    <source>
        <dbReference type="Pfam" id="PF01420"/>
    </source>
</evidence>
<keyword evidence="6" id="KW-0255">Endonuclease</keyword>